<dbReference type="EMBL" id="KQ990516">
    <property type="protein sequence ID" value="KZV53420.1"/>
    <property type="molecule type" value="Genomic_DNA"/>
</dbReference>
<accession>A0A2Z7D354</accession>
<evidence type="ECO:0000256" key="13">
    <source>
        <dbReference type="SAM" id="MobiDB-lite"/>
    </source>
</evidence>
<dbReference type="PROSITE" id="PS50089">
    <property type="entry name" value="ZF_RING_2"/>
    <property type="match status" value="1"/>
</dbReference>
<protein>
    <recommendedName>
        <fullName evidence="15">RING-type domain-containing protein</fullName>
    </recommendedName>
</protein>
<proteinExistence type="predicted"/>
<dbReference type="GO" id="GO:0009705">
    <property type="term" value="C:plant-type vacuole membrane"/>
    <property type="evidence" value="ECO:0007669"/>
    <property type="project" value="TreeGrafter"/>
</dbReference>
<evidence type="ECO:0000256" key="3">
    <source>
        <dbReference type="ARBA" id="ARBA00004906"/>
    </source>
</evidence>
<feature type="transmembrane region" description="Helical" evidence="14">
    <location>
        <begin position="288"/>
        <end position="305"/>
    </location>
</feature>
<reference evidence="16 17" key="1">
    <citation type="journal article" date="2015" name="Proc. Natl. Acad. Sci. U.S.A.">
        <title>The resurrection genome of Boea hygrometrica: A blueprint for survival of dehydration.</title>
        <authorList>
            <person name="Xiao L."/>
            <person name="Yang G."/>
            <person name="Zhang L."/>
            <person name="Yang X."/>
            <person name="Zhao S."/>
            <person name="Ji Z."/>
            <person name="Zhou Q."/>
            <person name="Hu M."/>
            <person name="Wang Y."/>
            <person name="Chen M."/>
            <person name="Xu Y."/>
            <person name="Jin H."/>
            <person name="Xiao X."/>
            <person name="Hu G."/>
            <person name="Bao F."/>
            <person name="Hu Y."/>
            <person name="Wan P."/>
            <person name="Li L."/>
            <person name="Deng X."/>
            <person name="Kuang T."/>
            <person name="Xiang C."/>
            <person name="Zhu J.K."/>
            <person name="Oliver M.J."/>
            <person name="He Y."/>
        </authorList>
    </citation>
    <scope>NUCLEOTIDE SEQUENCE [LARGE SCALE GENOMIC DNA]</scope>
    <source>
        <strain evidence="17">cv. XS01</strain>
    </source>
</reference>
<dbReference type="InterPro" id="IPR013083">
    <property type="entry name" value="Znf_RING/FYVE/PHD"/>
</dbReference>
<comment type="pathway">
    <text evidence="3">Protein modification; protein ubiquitination.</text>
</comment>
<dbReference type="FunFam" id="3.30.40.10:FF:000658">
    <property type="entry name" value="E3 ubiquitin-protein ligase APD2"/>
    <property type="match status" value="1"/>
</dbReference>
<feature type="region of interest" description="Disordered" evidence="13">
    <location>
        <begin position="314"/>
        <end position="361"/>
    </location>
</feature>
<dbReference type="PANTHER" id="PTHR46858:SF5">
    <property type="entry name" value="E3 UBIQUITIN-PROTEIN LIGASE APD1-RELATED"/>
    <property type="match status" value="1"/>
</dbReference>
<feature type="compositionally biased region" description="Low complexity" evidence="13">
    <location>
        <begin position="343"/>
        <end position="353"/>
    </location>
</feature>
<dbReference type="Pfam" id="PF16041">
    <property type="entry name" value="APD1-4_M"/>
    <property type="match status" value="1"/>
</dbReference>
<keyword evidence="4" id="KW-0808">Transferase</keyword>
<evidence type="ECO:0000256" key="8">
    <source>
        <dbReference type="ARBA" id="ARBA00022786"/>
    </source>
</evidence>
<evidence type="ECO:0000256" key="9">
    <source>
        <dbReference type="ARBA" id="ARBA00022833"/>
    </source>
</evidence>
<dbReference type="InterPro" id="IPR001841">
    <property type="entry name" value="Znf_RING"/>
</dbReference>
<evidence type="ECO:0000259" key="15">
    <source>
        <dbReference type="PROSITE" id="PS50089"/>
    </source>
</evidence>
<dbReference type="Gene3D" id="3.30.40.10">
    <property type="entry name" value="Zinc/RING finger domain, C3HC4 (zinc finger)"/>
    <property type="match status" value="1"/>
</dbReference>
<dbReference type="Pfam" id="PF16040">
    <property type="entry name" value="APD1-4_N"/>
    <property type="match status" value="1"/>
</dbReference>
<keyword evidence="7 12" id="KW-0863">Zinc-finger</keyword>
<evidence type="ECO:0000313" key="17">
    <source>
        <dbReference type="Proteomes" id="UP000250235"/>
    </source>
</evidence>
<dbReference type="GO" id="GO:0016567">
    <property type="term" value="P:protein ubiquitination"/>
    <property type="evidence" value="ECO:0007669"/>
    <property type="project" value="TreeGrafter"/>
</dbReference>
<dbReference type="SMART" id="SM00184">
    <property type="entry name" value="RING"/>
    <property type="match status" value="1"/>
</dbReference>
<evidence type="ECO:0000256" key="12">
    <source>
        <dbReference type="PROSITE-ProRule" id="PRU00175"/>
    </source>
</evidence>
<evidence type="ECO:0000256" key="14">
    <source>
        <dbReference type="SAM" id="Phobius"/>
    </source>
</evidence>
<dbReference type="GO" id="GO:0005768">
    <property type="term" value="C:endosome"/>
    <property type="evidence" value="ECO:0007669"/>
    <property type="project" value="TreeGrafter"/>
</dbReference>
<gene>
    <name evidence="16" type="ORF">F511_10206</name>
</gene>
<keyword evidence="6" id="KW-0479">Metal-binding</keyword>
<evidence type="ECO:0000256" key="11">
    <source>
        <dbReference type="ARBA" id="ARBA00023136"/>
    </source>
</evidence>
<feature type="domain" description="RING-type" evidence="15">
    <location>
        <begin position="380"/>
        <end position="419"/>
    </location>
</feature>
<dbReference type="GO" id="GO:0061630">
    <property type="term" value="F:ubiquitin protein ligase activity"/>
    <property type="evidence" value="ECO:0007669"/>
    <property type="project" value="TreeGrafter"/>
</dbReference>
<dbReference type="SUPFAM" id="SSF57850">
    <property type="entry name" value="RING/U-box"/>
    <property type="match status" value="1"/>
</dbReference>
<keyword evidence="5 14" id="KW-0812">Transmembrane</keyword>
<dbReference type="GO" id="GO:0008270">
    <property type="term" value="F:zinc ion binding"/>
    <property type="evidence" value="ECO:0007669"/>
    <property type="project" value="UniProtKB-KW"/>
</dbReference>
<sequence length="431" mass="47977">MEHHAQRLIREDYFGDATGSASDSQVQEAGANFEESPPLPFPRRNLDFSGDSRHRDHLTGTETEGSPAAPSDAWSCVIVVLTFLFFGFMTLLFGVYAPENVLLGPHSSMLINPSHLFVESIKVVELKTGKGAMLYGFYKIPPLDCMTTWSESHTIILLSRTHKEWSFFLNKGSQINISYSMNSLSSSSVVLVIAEGNEGLDVWLEDPLYPNTTLSWNIIRGEVQLQIQMKAYLYNTTDASYQCMLVQDQCSFKLYIPSDSAAVLTTPGRKSGVGDDTWYVKVSYEPRWLTYIVGLGGMTVLVLLINQMSNNCKSTDQERRREQVGDTGPERNPLLSQKDDDLSSWGSSYVSGSEDNESLEDALGGKHVKDGEHNSMRRLCAICFDAPRDCFFLPCAHCVTCSGCATRIAEASGTCPICRRCIKKVRKIYNV</sequence>
<dbReference type="InterPro" id="IPR032010">
    <property type="entry name" value="APD1-4_M"/>
</dbReference>
<evidence type="ECO:0000256" key="4">
    <source>
        <dbReference type="ARBA" id="ARBA00022679"/>
    </source>
</evidence>
<evidence type="ECO:0000313" key="16">
    <source>
        <dbReference type="EMBL" id="KZV53420.1"/>
    </source>
</evidence>
<evidence type="ECO:0000256" key="10">
    <source>
        <dbReference type="ARBA" id="ARBA00022989"/>
    </source>
</evidence>
<organism evidence="16 17">
    <name type="scientific">Dorcoceras hygrometricum</name>
    <dbReference type="NCBI Taxonomy" id="472368"/>
    <lineage>
        <taxon>Eukaryota</taxon>
        <taxon>Viridiplantae</taxon>
        <taxon>Streptophyta</taxon>
        <taxon>Embryophyta</taxon>
        <taxon>Tracheophyta</taxon>
        <taxon>Spermatophyta</taxon>
        <taxon>Magnoliopsida</taxon>
        <taxon>eudicotyledons</taxon>
        <taxon>Gunneridae</taxon>
        <taxon>Pentapetalae</taxon>
        <taxon>asterids</taxon>
        <taxon>lamiids</taxon>
        <taxon>Lamiales</taxon>
        <taxon>Gesneriaceae</taxon>
        <taxon>Didymocarpoideae</taxon>
        <taxon>Trichosporeae</taxon>
        <taxon>Loxocarpinae</taxon>
        <taxon>Dorcoceras</taxon>
    </lineage>
</organism>
<dbReference type="GO" id="GO:0009555">
    <property type="term" value="P:pollen development"/>
    <property type="evidence" value="ECO:0007669"/>
    <property type="project" value="UniProtKB-ARBA"/>
</dbReference>
<dbReference type="GO" id="GO:0000278">
    <property type="term" value="P:mitotic cell cycle"/>
    <property type="evidence" value="ECO:0007669"/>
    <property type="project" value="UniProtKB-ARBA"/>
</dbReference>
<evidence type="ECO:0000256" key="1">
    <source>
        <dbReference type="ARBA" id="ARBA00004141"/>
    </source>
</evidence>
<keyword evidence="11 14" id="KW-0472">Membrane</keyword>
<dbReference type="InterPro" id="IPR032008">
    <property type="entry name" value="APD1-4_N"/>
</dbReference>
<evidence type="ECO:0000256" key="5">
    <source>
        <dbReference type="ARBA" id="ARBA00022692"/>
    </source>
</evidence>
<dbReference type="PANTHER" id="PTHR46858">
    <property type="entry name" value="OS05G0521000 PROTEIN"/>
    <property type="match status" value="1"/>
</dbReference>
<feature type="transmembrane region" description="Helical" evidence="14">
    <location>
        <begin position="73"/>
        <end position="97"/>
    </location>
</feature>
<comment type="subcellular location">
    <subcellularLocation>
        <location evidence="2">Endomembrane system</location>
    </subcellularLocation>
    <subcellularLocation>
        <location evidence="1">Membrane</location>
        <topology evidence="1">Multi-pass membrane protein</topology>
    </subcellularLocation>
</comment>
<feature type="compositionally biased region" description="Basic and acidic residues" evidence="13">
    <location>
        <begin position="315"/>
        <end position="324"/>
    </location>
</feature>
<dbReference type="OrthoDB" id="3045089at2759"/>
<keyword evidence="10 14" id="KW-1133">Transmembrane helix</keyword>
<keyword evidence="9" id="KW-0862">Zinc</keyword>
<dbReference type="Pfam" id="PF13920">
    <property type="entry name" value="zf-C3HC4_3"/>
    <property type="match status" value="1"/>
</dbReference>
<evidence type="ECO:0000256" key="2">
    <source>
        <dbReference type="ARBA" id="ARBA00004308"/>
    </source>
</evidence>
<evidence type="ECO:0000256" key="7">
    <source>
        <dbReference type="ARBA" id="ARBA00022771"/>
    </source>
</evidence>
<dbReference type="AlphaFoldDB" id="A0A2Z7D354"/>
<keyword evidence="8" id="KW-0833">Ubl conjugation pathway</keyword>
<keyword evidence="17" id="KW-1185">Reference proteome</keyword>
<name>A0A2Z7D354_9LAMI</name>
<dbReference type="Proteomes" id="UP000250235">
    <property type="component" value="Unassembled WGS sequence"/>
</dbReference>
<evidence type="ECO:0000256" key="6">
    <source>
        <dbReference type="ARBA" id="ARBA00022723"/>
    </source>
</evidence>
<feature type="region of interest" description="Disordered" evidence="13">
    <location>
        <begin position="16"/>
        <end position="46"/>
    </location>
</feature>